<keyword evidence="1" id="KW-0732">Signal</keyword>
<dbReference type="Gene3D" id="2.60.120.260">
    <property type="entry name" value="Galactose-binding domain-like"/>
    <property type="match status" value="1"/>
</dbReference>
<keyword evidence="3" id="KW-1185">Reference proteome</keyword>
<dbReference type="EMBL" id="SSOB01000033">
    <property type="protein sequence ID" value="THF75256.1"/>
    <property type="molecule type" value="Genomic_DNA"/>
</dbReference>
<protein>
    <recommendedName>
        <fullName evidence="4">F5/8 type C domain-containing protein</fullName>
    </recommendedName>
</protein>
<sequence length="1004" mass="108736">MKRTMAAMLTLPMLLIGSGAYAEEEMNGDLLQVFPSSPVAAQNASAWEATSTDGPLQTAVGINVLYYGKMSWSRAGNIDASFNDNDVSTHRVSMDGTVQAEDWYAVTTPVPYLINKVVYAHGNNYADGGWFDTTGGKPRIQVQTEPGGVWTDAAVIADYPNANAGSGGGLTQGETFEVPIEATEAYGVRVIGKPVQVTGKSYAFSSIGELQAFYAPRNAAATGTASYSRAGNIDASYLDGDFATHRVTWDGTVQSEDWYAVTFAKPQLVNKAVYAHGRSYADGGWFDTSGGKPRIQVQTTVGGSWIDVATLSQYPAASSTSDGGLTQGQRFEAVFDPVQAVALRVIGKPVQYSGTTFSFSSIAELQASFEPEANVLAQATPSYSRAGNISASYLDGDLATHRVTWDGTLQSTDWYAATLEHPVTISRVIYAHGNNYADGGWFNASAGKPRIQVQTSAGGSWSDVAKLTDYPATTDGDGGGLTQGQAFEVRFDPTAVYGVRVIGTPAHVPGTSYSFSSIGELQAFADEVDIDNDKWAAGLNERHVYHASIVHRQTADTSWELRIGKGGQLYSLTGPFGEAIPPQSSADTPMSGGWVDEVIQPVSINRGLNNPDTQFPQSVYDSMAYYIHQAGVYEGKDTEALGRNRFFYSPALAYGWDATDHSYSMLNWGQQAHIPNIHKSGILYYEKVRDAGDGIIEVTYVLSNFGSDRIDDITLPWGGVRKSNLPDHVVSETDGSYTAIGGDFSDPANRLSLADTGGWAAFAQDADDEDGYALGWVFGTDKHYGEDTSFQYARNTWAWGDANRDDYLVGGVGGNFYLEPGQTMYYRHYWVVGKLADVQTKANALADSVDYGLLSFVEGDADLIPLYTKTEGSQTVLTREPQSGHSPALHTYAEPVAGSQPLFLVKDTTTGEYKLSFDPYEFADTAPFANPYPTTDPKYADYQNRTLYKQYDGKLAYVDLLGFAMPADKADTANYDYINLYDAATDRSFYPAPTTAHQTLKVRD</sequence>
<evidence type="ECO:0008006" key="4">
    <source>
        <dbReference type="Google" id="ProtNLM"/>
    </source>
</evidence>
<accession>A0A4V3WE84</accession>
<evidence type="ECO:0000313" key="2">
    <source>
        <dbReference type="EMBL" id="THF75256.1"/>
    </source>
</evidence>
<feature type="signal peptide" evidence="1">
    <location>
        <begin position="1"/>
        <end position="22"/>
    </location>
</feature>
<dbReference type="AlphaFoldDB" id="A0A4V3WE84"/>
<proteinExistence type="predicted"/>
<evidence type="ECO:0000256" key="1">
    <source>
        <dbReference type="SAM" id="SignalP"/>
    </source>
</evidence>
<gene>
    <name evidence="2" type="ORF">E6C55_22605</name>
</gene>
<reference evidence="2 3" key="1">
    <citation type="submission" date="2019-04" db="EMBL/GenBank/DDBJ databases">
        <title>Cohnella sp. nov. isolated from preserved vegetables.</title>
        <authorList>
            <person name="Lin S.-Y."/>
            <person name="Hung M.-H."/>
            <person name="Young C.-C."/>
        </authorList>
    </citation>
    <scope>NUCLEOTIDE SEQUENCE [LARGE SCALE GENOMIC DNA]</scope>
    <source>
        <strain evidence="2 3">CC-MHH1044</strain>
    </source>
</reference>
<feature type="chain" id="PRO_5020218063" description="F5/8 type C domain-containing protein" evidence="1">
    <location>
        <begin position="23"/>
        <end position="1004"/>
    </location>
</feature>
<organism evidence="2 3">
    <name type="scientific">Cohnella fermenti</name>
    <dbReference type="NCBI Taxonomy" id="2565925"/>
    <lineage>
        <taxon>Bacteria</taxon>
        <taxon>Bacillati</taxon>
        <taxon>Bacillota</taxon>
        <taxon>Bacilli</taxon>
        <taxon>Bacillales</taxon>
        <taxon>Paenibacillaceae</taxon>
        <taxon>Cohnella</taxon>
    </lineage>
</organism>
<comment type="caution">
    <text evidence="2">The sequence shown here is derived from an EMBL/GenBank/DDBJ whole genome shotgun (WGS) entry which is preliminary data.</text>
</comment>
<name>A0A4V3WE84_9BACL</name>
<evidence type="ECO:0000313" key="3">
    <source>
        <dbReference type="Proteomes" id="UP000310636"/>
    </source>
</evidence>
<dbReference type="Proteomes" id="UP000310636">
    <property type="component" value="Unassembled WGS sequence"/>
</dbReference>
<dbReference type="OrthoDB" id="2473368at2"/>
<dbReference type="RefSeq" id="WP_136372088.1">
    <property type="nucleotide sequence ID" value="NZ_SSOB01000033.1"/>
</dbReference>